<accession>A0ABM4FG57</accession>
<dbReference type="InterPro" id="IPR051660">
    <property type="entry name" value="BPI_fold-BPI/LBP"/>
</dbReference>
<dbReference type="PANTHER" id="PTHR46019">
    <property type="entry name" value="BPI FOLD-CONTAINING FAMILY B MEMBER 4-RELATED"/>
    <property type="match status" value="1"/>
</dbReference>
<name>A0ABM4FG57_9AVES</name>
<dbReference type="InterPro" id="IPR017943">
    <property type="entry name" value="Bactericidal_perm-incr_a/b_dom"/>
</dbReference>
<dbReference type="PANTHER" id="PTHR46019:SF4">
    <property type="entry name" value="BPI FOLD-CONTAINING FAMILY B MEMBER 4"/>
    <property type="match status" value="1"/>
</dbReference>
<dbReference type="GeneID" id="106490847"/>
<evidence type="ECO:0000313" key="2">
    <source>
        <dbReference type="RefSeq" id="XP_067163911.1"/>
    </source>
</evidence>
<sequence length="474" mass="51947">MSYLHSSCHCEWKRLLRLKMLKVLGFVLCGLLMSLQSSNAESTIISQEAYEKACQDSTSSLFESEMSKFTFPELKVDSIAIKGLYIMNVTILPIKAKCIPGVGVKVYFSALLSIFGTCANALVPGVVTVTVRLNCSALVLLEDYLPDNSSVGVRDYTCDASLIDVKISLSNIGVSVEATLRNNILFELKNKAPKILSSCFSIGHRKLLHCINSVIAFETGKIIYVPKPPKVHNYSIEIPLQTQYETSDGKRIPIPSLPASPEVMLAANGTTETIGENTFTIILSRIVFEKPKTIPCTPETFPETRALEVALNNTIVSKCPACSSSPFSLVIIVEVVTPLKVHLDVNLCTMNISLNLEIMSKKGNESLLVLAVLEAKLGLAATLHLTEGEVQFSVALDSLTLSLVSSVNGTTDIKLLQEPLRAFVREVIINEINSYLKIGKIPILRIPGLTYTAVDCRPAQRCIVCHNYHKKKKN</sequence>
<protein>
    <submittedName>
        <fullName evidence="2">BPI fold-containing family B member 3-like isoform X1</fullName>
    </submittedName>
</protein>
<proteinExistence type="predicted"/>
<dbReference type="RefSeq" id="XP_067163911.1">
    <property type="nucleotide sequence ID" value="XM_067307810.1"/>
</dbReference>
<gene>
    <name evidence="2" type="primary">LOC106490847</name>
</gene>
<keyword evidence="1" id="KW-1185">Reference proteome</keyword>
<dbReference type="Proteomes" id="UP001652627">
    <property type="component" value="Chromosome 18"/>
</dbReference>
<evidence type="ECO:0000313" key="1">
    <source>
        <dbReference type="Proteomes" id="UP001652627"/>
    </source>
</evidence>
<dbReference type="SUPFAM" id="SSF55394">
    <property type="entry name" value="Bactericidal permeability-increasing protein, BPI"/>
    <property type="match status" value="2"/>
</dbReference>
<reference evidence="2" key="1">
    <citation type="submission" date="2025-08" db="UniProtKB">
        <authorList>
            <consortium name="RefSeq"/>
        </authorList>
    </citation>
    <scope>IDENTIFICATION</scope>
    <source>
        <tissue evidence="2">Blood</tissue>
    </source>
</reference>
<organism evidence="1 2">
    <name type="scientific">Apteryx mantelli</name>
    <name type="common">North Island brown kiwi</name>
    <dbReference type="NCBI Taxonomy" id="2696672"/>
    <lineage>
        <taxon>Eukaryota</taxon>
        <taxon>Metazoa</taxon>
        <taxon>Chordata</taxon>
        <taxon>Craniata</taxon>
        <taxon>Vertebrata</taxon>
        <taxon>Euteleostomi</taxon>
        <taxon>Archelosauria</taxon>
        <taxon>Archosauria</taxon>
        <taxon>Dinosauria</taxon>
        <taxon>Saurischia</taxon>
        <taxon>Theropoda</taxon>
        <taxon>Coelurosauria</taxon>
        <taxon>Aves</taxon>
        <taxon>Palaeognathae</taxon>
        <taxon>Apterygiformes</taxon>
        <taxon>Apterygidae</taxon>
        <taxon>Apteryx</taxon>
    </lineage>
</organism>
<dbReference type="Gene3D" id="3.15.20.10">
    <property type="entry name" value="Bactericidal permeability-increasing protein, domain 2"/>
    <property type="match status" value="1"/>
</dbReference>